<dbReference type="SUPFAM" id="SSF57903">
    <property type="entry name" value="FYVE/PHD zinc finger"/>
    <property type="match status" value="1"/>
</dbReference>
<evidence type="ECO:0000256" key="2">
    <source>
        <dbReference type="ARBA" id="ARBA00022771"/>
    </source>
</evidence>
<keyword evidence="6" id="KW-0436">Ligase</keyword>
<feature type="region of interest" description="Disordered" evidence="4">
    <location>
        <begin position="1069"/>
        <end position="1089"/>
    </location>
</feature>
<keyword evidence="2" id="KW-0863">Zinc-finger</keyword>
<feature type="compositionally biased region" description="Polar residues" evidence="4">
    <location>
        <begin position="1080"/>
        <end position="1089"/>
    </location>
</feature>
<evidence type="ECO:0000313" key="7">
    <source>
        <dbReference type="Proteomes" id="UP000288805"/>
    </source>
</evidence>
<dbReference type="InterPro" id="IPR011011">
    <property type="entry name" value="Znf_FYVE_PHD"/>
</dbReference>
<proteinExistence type="predicted"/>
<dbReference type="CDD" id="cd15570">
    <property type="entry name" value="PHD_Bye1p_SIZ1_like"/>
    <property type="match status" value="1"/>
</dbReference>
<evidence type="ECO:0000256" key="4">
    <source>
        <dbReference type="SAM" id="MobiDB-lite"/>
    </source>
</evidence>
<keyword evidence="1" id="KW-0479">Metal-binding</keyword>
<gene>
    <name evidence="6" type="primary">SIZ1_0</name>
    <name evidence="6" type="ORF">CK203_026001</name>
</gene>
<dbReference type="InterPro" id="IPR001965">
    <property type="entry name" value="Znf_PHD"/>
</dbReference>
<feature type="region of interest" description="Disordered" evidence="4">
    <location>
        <begin position="831"/>
        <end position="871"/>
    </location>
</feature>
<dbReference type="GO" id="GO:0016874">
    <property type="term" value="F:ligase activity"/>
    <property type="evidence" value="ECO:0007669"/>
    <property type="project" value="UniProtKB-KW"/>
</dbReference>
<dbReference type="Proteomes" id="UP000288805">
    <property type="component" value="Unassembled WGS sequence"/>
</dbReference>
<dbReference type="PROSITE" id="PS01359">
    <property type="entry name" value="ZF_PHD_1"/>
    <property type="match status" value="1"/>
</dbReference>
<evidence type="ECO:0000256" key="1">
    <source>
        <dbReference type="ARBA" id="ARBA00022723"/>
    </source>
</evidence>
<evidence type="ECO:0000313" key="6">
    <source>
        <dbReference type="EMBL" id="RVW97222.1"/>
    </source>
</evidence>
<comment type="caution">
    <text evidence="6">The sequence shown here is derived from an EMBL/GenBank/DDBJ whole genome shotgun (WGS) entry which is preliminary data.</text>
</comment>
<feature type="domain" description="Zinc finger PHD-type" evidence="5">
    <location>
        <begin position="68"/>
        <end position="120"/>
    </location>
</feature>
<sequence>MWAKKNAVGKEEVAKLVEDTYRPIVCVPRKMQVSGATDLASKGQVLSDSSNVKFKEELEDSYNDMKIRCPCGSALPNETMLKCDDLKCQVWQHIGCVIIPEKTMEGIPPTPDPFYCEICRLSRADPFWVTVAHPLLPVKLTTTSIPTDGKNLVEKCELRMEDMVMLSVGGRELMKFSVFLLGGVEEVVLWWSPNPFEILVEDLGGKLKGCIWERSRGVSSWIRFGEASLRYLLDGVEACCREANNRVWVIGWEEGNRKYRREGTVFWMEFLGRGVERPWCGPDRWLTGKQRSRGFVEGEGGLEGPVEGERGTQMLLSRAREGVSIQLLFLSWALQHWALKGNLRVTVLGRGLLLFDFELPSEAERVLAKGLRNIKENFIILDKWNPEVGCLCKDFIANEVWVRVVRLLLHLWRTEVFKRIGDGCRGFVAVDEDTVSSSELQWARILVKRADREFPTIQISEIFTNPVQSVEKTFHLTRADRDMVSKHEYDVQAWCILLNDKVSFRMQWPQYADLQVNGMAVRAINRPGSQLLGANGRDDGPVITPCTKDGINKISLTGCDARIFCLGVRIVKRRTVQQILSLIPKESDGERFEDALARVRRCIGGGGATDNADSDSDLEVVADFFTVNLRCPDDAESGAEWSIRVIPSGAGIGLESWEGKKDHVIDWDLVYEPKESRGLGFRISGGQQKGGVISFTSIALFGPHWQCPICLKNYSLENVIIDPYFNRITSSMQSCGEDVTEIQVKPDGCWRVKPENERGILAQWHNADGTLCPLAEGEFKPKMDVLKQIKQEGISECHSSLKLQIKNRNGVWEVSKPDEMNTLTCNRLQEKFEDPGQQVIPMSSSATGSGRDGEDPSVNQDGGGNYDFSTNPGIELDSISLNIDNNAYAFPERNTPAPMGDTELIVLSDSEEENDTLMSSGTLYNNSRADAGGINFSIPTGIPDSYAEDPTAGPGGSSCLGLFSTADDDFGMSGSLWPLPPGTQPGPGFQFFGTDTDVSDALADLQHNPINCPTSMNGYTLGPEVVMGSAALVPDPSIGRTDTDMNDGLVDNPLAFGGDDPSLQIFLPTRPSDASVPTDLRNQADVSNGSRPDDWISLRLGVAVGFMLNLQLQMD</sequence>
<evidence type="ECO:0000256" key="3">
    <source>
        <dbReference type="ARBA" id="ARBA00022833"/>
    </source>
</evidence>
<dbReference type="AlphaFoldDB" id="A0A438IKH2"/>
<dbReference type="GO" id="GO:0019789">
    <property type="term" value="F:SUMO transferase activity"/>
    <property type="evidence" value="ECO:0007669"/>
    <property type="project" value="UniProtKB-ARBA"/>
</dbReference>
<dbReference type="InterPro" id="IPR013083">
    <property type="entry name" value="Znf_RING/FYVE/PHD"/>
</dbReference>
<protein>
    <submittedName>
        <fullName evidence="6">E3 SUMO-protein ligase SIZ1</fullName>
    </submittedName>
</protein>
<name>A0A438IKH2_VITVI</name>
<dbReference type="Gene3D" id="3.30.40.10">
    <property type="entry name" value="Zinc/RING finger domain, C3HC4 (zinc finger)"/>
    <property type="match status" value="2"/>
</dbReference>
<organism evidence="6 7">
    <name type="scientific">Vitis vinifera</name>
    <name type="common">Grape</name>
    <dbReference type="NCBI Taxonomy" id="29760"/>
    <lineage>
        <taxon>Eukaryota</taxon>
        <taxon>Viridiplantae</taxon>
        <taxon>Streptophyta</taxon>
        <taxon>Embryophyta</taxon>
        <taxon>Tracheophyta</taxon>
        <taxon>Spermatophyta</taxon>
        <taxon>Magnoliopsida</taxon>
        <taxon>eudicotyledons</taxon>
        <taxon>Gunneridae</taxon>
        <taxon>Pentapetalae</taxon>
        <taxon>rosids</taxon>
        <taxon>Vitales</taxon>
        <taxon>Vitaceae</taxon>
        <taxon>Viteae</taxon>
        <taxon>Vitis</taxon>
    </lineage>
</organism>
<dbReference type="PANTHER" id="PTHR10782">
    <property type="entry name" value="ZINC FINGER MIZ DOMAIN-CONTAINING PROTEIN"/>
    <property type="match status" value="1"/>
</dbReference>
<evidence type="ECO:0000259" key="5">
    <source>
        <dbReference type="SMART" id="SM00249"/>
    </source>
</evidence>
<accession>A0A438IKH2</accession>
<dbReference type="InterPro" id="IPR025558">
    <property type="entry name" value="DUF4283"/>
</dbReference>
<dbReference type="GO" id="GO:0008270">
    <property type="term" value="F:zinc ion binding"/>
    <property type="evidence" value="ECO:0007669"/>
    <property type="project" value="UniProtKB-KW"/>
</dbReference>
<dbReference type="SMART" id="SM00249">
    <property type="entry name" value="PHD"/>
    <property type="match status" value="1"/>
</dbReference>
<dbReference type="Pfam" id="PF14111">
    <property type="entry name" value="DUF4283"/>
    <property type="match status" value="1"/>
</dbReference>
<reference evidence="6 7" key="1">
    <citation type="journal article" date="2018" name="PLoS Genet.">
        <title>Population sequencing reveals clonal diversity and ancestral inbreeding in the grapevine cultivar Chardonnay.</title>
        <authorList>
            <person name="Roach M.J."/>
            <person name="Johnson D.L."/>
            <person name="Bohlmann J."/>
            <person name="van Vuuren H.J."/>
            <person name="Jones S.J."/>
            <person name="Pretorius I.S."/>
            <person name="Schmidt S.A."/>
            <person name="Borneman A.R."/>
        </authorList>
    </citation>
    <scope>NUCLEOTIDE SEQUENCE [LARGE SCALE GENOMIC DNA]</scope>
    <source>
        <strain evidence="7">cv. Chardonnay</strain>
        <tissue evidence="6">Leaf</tissue>
    </source>
</reference>
<dbReference type="InterPro" id="IPR019786">
    <property type="entry name" value="Zinc_finger_PHD-type_CS"/>
</dbReference>
<dbReference type="PANTHER" id="PTHR10782:SF102">
    <property type="entry name" value="E3 SUMO-PROTEIN LIGASE SIZ1"/>
    <property type="match status" value="1"/>
</dbReference>
<dbReference type="EMBL" id="QGNW01000102">
    <property type="protein sequence ID" value="RVW97222.1"/>
    <property type="molecule type" value="Genomic_DNA"/>
</dbReference>
<keyword evidence="3" id="KW-0862">Zinc</keyword>